<dbReference type="PANTHER" id="PTHR11014:SF122">
    <property type="entry name" value="AMIDOHYDROLASE AMHX"/>
    <property type="match status" value="1"/>
</dbReference>
<dbReference type="NCBIfam" id="TIGR01891">
    <property type="entry name" value="amidohydrolases"/>
    <property type="match status" value="1"/>
</dbReference>
<feature type="domain" description="Peptidase M20 dimerisation" evidence="1">
    <location>
        <begin position="173"/>
        <end position="266"/>
    </location>
</feature>
<dbReference type="InterPro" id="IPR036264">
    <property type="entry name" value="Bact_exopeptidase_dim_dom"/>
</dbReference>
<dbReference type="InterPro" id="IPR011650">
    <property type="entry name" value="Peptidase_M20_dimer"/>
</dbReference>
<accession>A0ABS1TXU1</accession>
<dbReference type="CDD" id="cd08018">
    <property type="entry name" value="M20_Acy1_amhX-like"/>
    <property type="match status" value="1"/>
</dbReference>
<dbReference type="InterPro" id="IPR017439">
    <property type="entry name" value="Amidohydrolase"/>
</dbReference>
<dbReference type="EMBL" id="JAESWB010000362">
    <property type="protein sequence ID" value="MBL4954720.1"/>
    <property type="molecule type" value="Genomic_DNA"/>
</dbReference>
<dbReference type="Proteomes" id="UP000623967">
    <property type="component" value="Unassembled WGS sequence"/>
</dbReference>
<name>A0ABS1TXU1_9BACI</name>
<comment type="caution">
    <text evidence="2">The sequence shown here is derived from an EMBL/GenBank/DDBJ whole genome shotgun (WGS) entry which is preliminary data.</text>
</comment>
<gene>
    <name evidence="2" type="ORF">JK635_21410</name>
</gene>
<keyword evidence="3" id="KW-1185">Reference proteome</keyword>
<dbReference type="SUPFAM" id="SSF53187">
    <property type="entry name" value="Zn-dependent exopeptidases"/>
    <property type="match status" value="1"/>
</dbReference>
<dbReference type="PIRSF" id="PIRSF005962">
    <property type="entry name" value="Pept_M20D_amidohydro"/>
    <property type="match status" value="1"/>
</dbReference>
<dbReference type="RefSeq" id="WP_202655956.1">
    <property type="nucleotide sequence ID" value="NZ_JAESWB010000362.1"/>
</dbReference>
<dbReference type="InterPro" id="IPR002933">
    <property type="entry name" value="Peptidase_M20"/>
</dbReference>
<sequence>MKTLLAELKPRLCEIFDHLHQHPEVSWQETETTAYLSKLLEAEGFQVRTFCDCTGLVVEYGDGPYTVGLRSDIDSLWQEVGGTFQANHSCGHDAHMTMTLGVLLLLKKLNYQPSGKLKFIFQPAEEKGTGALKMVEKGVIDDLDFLYGVHLRPIQELQAGEAAPAILHGAAKFIAGEIIGEDAHGARPHLGKNAIEIGASLVQELSKIHLDPMIPYSVKMTKFHAGGESSNLIPGHASFHLDLRAQTNDAMEFITKKVITITKALAEMYEVEIPLETKAEVVGATVHPKARELMAKAITDTLGAEHLVEPAPTSGGEDFHFYTLKRPQLKATMLGLGCDLKPGLHHPDMTFNRDAIFDGIEILTKTILNTFEFLEGGTQHDGSNRKANPS</sequence>
<dbReference type="SUPFAM" id="SSF55031">
    <property type="entry name" value="Bacterial exopeptidase dimerisation domain"/>
    <property type="match status" value="1"/>
</dbReference>
<evidence type="ECO:0000259" key="1">
    <source>
        <dbReference type="Pfam" id="PF07687"/>
    </source>
</evidence>
<reference evidence="2 3" key="1">
    <citation type="submission" date="2021-01" db="EMBL/GenBank/DDBJ databases">
        <title>Genome public.</title>
        <authorList>
            <person name="Liu C."/>
            <person name="Sun Q."/>
        </authorList>
    </citation>
    <scope>NUCLEOTIDE SEQUENCE [LARGE SCALE GENOMIC DNA]</scope>
    <source>
        <strain evidence="2 3">YIM B02564</strain>
    </source>
</reference>
<dbReference type="Gene3D" id="3.30.70.360">
    <property type="match status" value="1"/>
</dbReference>
<protein>
    <submittedName>
        <fullName evidence="2">M20 peptidase aminoacylase family protein</fullName>
    </submittedName>
</protein>
<organism evidence="2 3">
    <name type="scientific">Neobacillus paridis</name>
    <dbReference type="NCBI Taxonomy" id="2803862"/>
    <lineage>
        <taxon>Bacteria</taxon>
        <taxon>Bacillati</taxon>
        <taxon>Bacillota</taxon>
        <taxon>Bacilli</taxon>
        <taxon>Bacillales</taxon>
        <taxon>Bacillaceae</taxon>
        <taxon>Neobacillus</taxon>
    </lineage>
</organism>
<dbReference type="PANTHER" id="PTHR11014">
    <property type="entry name" value="PEPTIDASE M20 FAMILY MEMBER"/>
    <property type="match status" value="1"/>
</dbReference>
<proteinExistence type="predicted"/>
<dbReference type="InterPro" id="IPR037484">
    <property type="entry name" value="AmhX-like"/>
</dbReference>
<evidence type="ECO:0000313" key="3">
    <source>
        <dbReference type="Proteomes" id="UP000623967"/>
    </source>
</evidence>
<dbReference type="Gene3D" id="3.40.630.10">
    <property type="entry name" value="Zn peptidases"/>
    <property type="match status" value="1"/>
</dbReference>
<evidence type="ECO:0000313" key="2">
    <source>
        <dbReference type="EMBL" id="MBL4954720.1"/>
    </source>
</evidence>
<dbReference type="Pfam" id="PF01546">
    <property type="entry name" value="Peptidase_M20"/>
    <property type="match status" value="1"/>
</dbReference>
<dbReference type="Pfam" id="PF07687">
    <property type="entry name" value="M20_dimer"/>
    <property type="match status" value="1"/>
</dbReference>